<proteinExistence type="predicted"/>
<dbReference type="EMBL" id="JNVM01000057">
    <property type="protein sequence ID" value="KEQ21822.1"/>
    <property type="molecule type" value="Genomic_DNA"/>
</dbReference>
<organism evidence="2 3">
    <name type="scientific">Paenibacillus tyrfis</name>
    <dbReference type="NCBI Taxonomy" id="1501230"/>
    <lineage>
        <taxon>Bacteria</taxon>
        <taxon>Bacillati</taxon>
        <taxon>Bacillota</taxon>
        <taxon>Bacilli</taxon>
        <taxon>Bacillales</taxon>
        <taxon>Paenibacillaceae</taxon>
        <taxon>Paenibacillus</taxon>
    </lineage>
</organism>
<keyword evidence="1" id="KW-1133">Transmembrane helix</keyword>
<feature type="transmembrane region" description="Helical" evidence="1">
    <location>
        <begin position="7"/>
        <end position="29"/>
    </location>
</feature>
<keyword evidence="1" id="KW-0472">Membrane</keyword>
<evidence type="ECO:0000313" key="2">
    <source>
        <dbReference type="EMBL" id="KEQ21822.1"/>
    </source>
</evidence>
<name>A0A081NTP9_9BACL</name>
<dbReference type="InterPro" id="IPR021354">
    <property type="entry name" value="DUF2975"/>
</dbReference>
<dbReference type="OrthoDB" id="2606697at2"/>
<dbReference type="RefSeq" id="WP_036693369.1">
    <property type="nucleotide sequence ID" value="NZ_JNVM01000057.1"/>
</dbReference>
<comment type="caution">
    <text evidence="2">The sequence shown here is derived from an EMBL/GenBank/DDBJ whole genome shotgun (WGS) entry which is preliminary data.</text>
</comment>
<dbReference type="Proteomes" id="UP000028123">
    <property type="component" value="Unassembled WGS sequence"/>
</dbReference>
<gene>
    <name evidence="2" type="ORF">ET33_30750</name>
</gene>
<accession>A0A081NTP9</accession>
<dbReference type="eggNOG" id="ENOG5032WX1">
    <property type="taxonomic scope" value="Bacteria"/>
</dbReference>
<feature type="transmembrane region" description="Helical" evidence="1">
    <location>
        <begin position="115"/>
        <end position="132"/>
    </location>
</feature>
<evidence type="ECO:0000256" key="1">
    <source>
        <dbReference type="SAM" id="Phobius"/>
    </source>
</evidence>
<evidence type="ECO:0008006" key="4">
    <source>
        <dbReference type="Google" id="ProtNLM"/>
    </source>
</evidence>
<sequence>MKSKIIFKIGAILCLICFYFVLLVGIFALGEHSLRLWSPDSDLTRSFGDFQPLFSYIDLNFYQQPELYSDPSFVQLSFISTTCMLLFMLLFLWFMRKLLNNIYEESLFSYENVSIVFKLGLTIIVAGSAYTYTDGLLLSKALAALTVSNAQISLSNLSYVDMITGGIVLLLISWALKIAVHAVEENSKTI</sequence>
<keyword evidence="1" id="KW-0812">Transmembrane</keyword>
<feature type="transmembrane region" description="Helical" evidence="1">
    <location>
        <begin position="73"/>
        <end position="94"/>
    </location>
</feature>
<protein>
    <recommendedName>
        <fullName evidence="4">DUF2975 domain-containing protein</fullName>
    </recommendedName>
</protein>
<reference evidence="2 3" key="1">
    <citation type="submission" date="2014-06" db="EMBL/GenBank/DDBJ databases">
        <title>Draft genome sequence of Paenibacillus sp. MSt1.</title>
        <authorList>
            <person name="Aw Y.K."/>
            <person name="Ong K.S."/>
            <person name="Gan H.M."/>
            <person name="Lee S.M."/>
        </authorList>
    </citation>
    <scope>NUCLEOTIDE SEQUENCE [LARGE SCALE GENOMIC DNA]</scope>
    <source>
        <strain evidence="2 3">MSt1</strain>
    </source>
</reference>
<dbReference type="Pfam" id="PF11188">
    <property type="entry name" value="DUF2975"/>
    <property type="match status" value="1"/>
</dbReference>
<dbReference type="AlphaFoldDB" id="A0A081NTP9"/>
<feature type="transmembrane region" description="Helical" evidence="1">
    <location>
        <begin position="162"/>
        <end position="180"/>
    </location>
</feature>
<keyword evidence="3" id="KW-1185">Reference proteome</keyword>
<evidence type="ECO:0000313" key="3">
    <source>
        <dbReference type="Proteomes" id="UP000028123"/>
    </source>
</evidence>